<accession>G2YZ58</accession>
<protein>
    <submittedName>
        <fullName evidence="1">Uncharacterized protein</fullName>
    </submittedName>
</protein>
<dbReference type="AlphaFoldDB" id="G2YZ58"/>
<dbReference type="InParanoid" id="G2YZ58"/>
<proteinExistence type="predicted"/>
<gene>
    <name evidence="1" type="ORF">BofuT4_uP141680.1</name>
</gene>
<dbReference type="Proteomes" id="UP000008177">
    <property type="component" value="Unplaced contigs"/>
</dbReference>
<evidence type="ECO:0000313" key="2">
    <source>
        <dbReference type="Proteomes" id="UP000008177"/>
    </source>
</evidence>
<reference evidence="2" key="1">
    <citation type="journal article" date="2011" name="PLoS Genet.">
        <title>Genomic analysis of the necrotrophic fungal pathogens Sclerotinia sclerotiorum and Botrytis cinerea.</title>
        <authorList>
            <person name="Amselem J."/>
            <person name="Cuomo C.A."/>
            <person name="van Kan J.A."/>
            <person name="Viaud M."/>
            <person name="Benito E.P."/>
            <person name="Couloux A."/>
            <person name="Coutinho P.M."/>
            <person name="de Vries R.P."/>
            <person name="Dyer P.S."/>
            <person name="Fillinger S."/>
            <person name="Fournier E."/>
            <person name="Gout L."/>
            <person name="Hahn M."/>
            <person name="Kohn L."/>
            <person name="Lapalu N."/>
            <person name="Plummer K.M."/>
            <person name="Pradier J.M."/>
            <person name="Quevillon E."/>
            <person name="Sharon A."/>
            <person name="Simon A."/>
            <person name="ten Have A."/>
            <person name="Tudzynski B."/>
            <person name="Tudzynski P."/>
            <person name="Wincker P."/>
            <person name="Andrew M."/>
            <person name="Anthouard V."/>
            <person name="Beever R.E."/>
            <person name="Beffa R."/>
            <person name="Benoit I."/>
            <person name="Bouzid O."/>
            <person name="Brault B."/>
            <person name="Chen Z."/>
            <person name="Choquer M."/>
            <person name="Collemare J."/>
            <person name="Cotton P."/>
            <person name="Danchin E.G."/>
            <person name="Da Silva C."/>
            <person name="Gautier A."/>
            <person name="Giraud C."/>
            <person name="Giraud T."/>
            <person name="Gonzalez C."/>
            <person name="Grossetete S."/>
            <person name="Guldener U."/>
            <person name="Henrissat B."/>
            <person name="Howlett B.J."/>
            <person name="Kodira C."/>
            <person name="Kretschmer M."/>
            <person name="Lappartient A."/>
            <person name="Leroch M."/>
            <person name="Levis C."/>
            <person name="Mauceli E."/>
            <person name="Neuveglise C."/>
            <person name="Oeser B."/>
            <person name="Pearson M."/>
            <person name="Poulain J."/>
            <person name="Poussereau N."/>
            <person name="Quesneville H."/>
            <person name="Rascle C."/>
            <person name="Schumacher J."/>
            <person name="Segurens B."/>
            <person name="Sexton A."/>
            <person name="Silva E."/>
            <person name="Sirven C."/>
            <person name="Soanes D.M."/>
            <person name="Talbot N.J."/>
            <person name="Templeton M."/>
            <person name="Yandava C."/>
            <person name="Yarden O."/>
            <person name="Zeng Q."/>
            <person name="Rollins J.A."/>
            <person name="Lebrun M.H."/>
            <person name="Dickman M."/>
        </authorList>
    </citation>
    <scope>NUCLEOTIDE SEQUENCE [LARGE SCALE GENOMIC DNA]</scope>
    <source>
        <strain evidence="2">T4</strain>
    </source>
</reference>
<organism evidence="1 2">
    <name type="scientific">Botryotinia fuckeliana (strain T4)</name>
    <name type="common">Noble rot fungus</name>
    <name type="synonym">Botrytis cinerea</name>
    <dbReference type="NCBI Taxonomy" id="999810"/>
    <lineage>
        <taxon>Eukaryota</taxon>
        <taxon>Fungi</taxon>
        <taxon>Dikarya</taxon>
        <taxon>Ascomycota</taxon>
        <taxon>Pezizomycotina</taxon>
        <taxon>Leotiomycetes</taxon>
        <taxon>Helotiales</taxon>
        <taxon>Sclerotiniaceae</taxon>
        <taxon>Botrytis</taxon>
    </lineage>
</organism>
<name>G2YZ58_BOTF4</name>
<sequence length="67" mass="7549">MSLKFKEAVRPASGDKDFHHEIDDKEHTIKIKVINNSISSSQMKNSVIDITYATNHVSRSQGQIPPE</sequence>
<evidence type="ECO:0000313" key="1">
    <source>
        <dbReference type="EMBL" id="CCD56906.1"/>
    </source>
</evidence>
<dbReference type="HOGENOM" id="CLU_2812081_0_0_1"/>
<dbReference type="EMBL" id="FQ790362">
    <property type="protein sequence ID" value="CCD56906.1"/>
    <property type="molecule type" value="Genomic_DNA"/>
</dbReference>